<proteinExistence type="predicted"/>
<organism evidence="1 2">
    <name type="scientific">Pseudomonas paraeruginosa</name>
    <dbReference type="NCBI Taxonomy" id="2994495"/>
    <lineage>
        <taxon>Bacteria</taxon>
        <taxon>Pseudomonadati</taxon>
        <taxon>Pseudomonadota</taxon>
        <taxon>Gammaproteobacteria</taxon>
        <taxon>Pseudomonadales</taxon>
        <taxon>Pseudomonadaceae</taxon>
        <taxon>Pseudomonas</taxon>
    </lineage>
</organism>
<name>A0A2R3J5Y6_9PSED</name>
<sequence>MQKAPWAARWLKDEILGAEVAEVLSYDRGCSPGRGWVLAEFDLCVLRAHRLKCLFVDQLRQESGWSYRATICDPEISRSL</sequence>
<keyword evidence="2" id="KW-1185">Reference proteome</keyword>
<dbReference type="Proteomes" id="UP000238390">
    <property type="component" value="Plasmid unnamed2"/>
</dbReference>
<evidence type="ECO:0000313" key="1">
    <source>
        <dbReference type="EMBL" id="AVK09545.1"/>
    </source>
</evidence>
<keyword evidence="1" id="KW-0614">Plasmid</keyword>
<evidence type="ECO:0000313" key="2">
    <source>
        <dbReference type="Proteomes" id="UP000238390"/>
    </source>
</evidence>
<gene>
    <name evidence="1" type="ORF">CSB93_6691</name>
</gene>
<dbReference type="EMBL" id="CP027170">
    <property type="protein sequence ID" value="AVK09545.1"/>
    <property type="molecule type" value="Genomic_DNA"/>
</dbReference>
<reference evidence="1 2" key="1">
    <citation type="submission" date="2018-02" db="EMBL/GenBank/DDBJ databases">
        <title>FDA/CDC Antimicrobial Resistant Isolate Bank Genome Sequencing.</title>
        <authorList>
            <person name="Benahmed F.H."/>
            <person name="Lutgring J.D."/>
            <person name="Yoo B."/>
            <person name="Machado M."/>
            <person name="Brown A."/>
            <person name="McAllister G."/>
            <person name="Perry A."/>
            <person name="Halpin A.L."/>
            <person name="Vavikolanu K."/>
            <person name="Ott S."/>
            <person name="Zhao X."/>
            <person name="Tallon L.J."/>
            <person name="Sadzewicz L."/>
            <person name="Aluvathingal J."/>
            <person name="Nadendla S."/>
            <person name="Voskania-kordi A."/>
            <person name="Simonyan V."/>
            <person name="Patel J."/>
            <person name="Shawar R.M."/>
        </authorList>
    </citation>
    <scope>NUCLEOTIDE SEQUENCE [LARGE SCALE GENOMIC DNA]</scope>
    <source>
        <strain evidence="1 2">AR_0356</strain>
        <plasmid evidence="1 2">unnamed2</plasmid>
    </source>
</reference>
<dbReference type="AlphaFoldDB" id="A0A2R3J5Y6"/>
<geneLocation type="plasmid" evidence="1 2">
    <name>unnamed2</name>
</geneLocation>
<protein>
    <submittedName>
        <fullName evidence="1">Uncharacterized protein</fullName>
    </submittedName>
</protein>
<accession>A0A2R3J5Y6</accession>